<organism evidence="1 2">
    <name type="scientific">Pedobacter antarcticus 4BY</name>
    <dbReference type="NCBI Taxonomy" id="1358423"/>
    <lineage>
        <taxon>Bacteria</taxon>
        <taxon>Pseudomonadati</taxon>
        <taxon>Bacteroidota</taxon>
        <taxon>Sphingobacteriia</taxon>
        <taxon>Sphingobacteriales</taxon>
        <taxon>Sphingobacteriaceae</taxon>
        <taxon>Pedobacter</taxon>
    </lineage>
</organism>
<dbReference type="OrthoDB" id="794757at2"/>
<evidence type="ECO:0000313" key="1">
    <source>
        <dbReference type="EMBL" id="KEQ29233.1"/>
    </source>
</evidence>
<sequence>MKFILKIPLGLLMMASACNNREPGKTNADKSYFDLKGYFTAEASKLQQQNPLISKTVVLNGSQEEKKLQIADWSKELSIFIDADINKPAWKGEFTHTVTDSLESYTTKSEKIPVRKVNLHKSGNTIDEINIILHTNNSLYDSADTLVYKPGELYQISKSQKIRLMDQKNYLMRGLFPQK</sequence>
<proteinExistence type="predicted"/>
<keyword evidence="2" id="KW-1185">Reference proteome</keyword>
<protein>
    <submittedName>
        <fullName evidence="1">Uncharacterized protein</fullName>
    </submittedName>
</protein>
<evidence type="ECO:0000313" key="2">
    <source>
        <dbReference type="Proteomes" id="UP000028007"/>
    </source>
</evidence>
<name>A0A081PEW0_9SPHI</name>
<dbReference type="AlphaFoldDB" id="A0A081PEW0"/>
<dbReference type="Proteomes" id="UP000028007">
    <property type="component" value="Unassembled WGS sequence"/>
</dbReference>
<dbReference type="eggNOG" id="ENOG5032XVJ">
    <property type="taxonomic scope" value="Bacteria"/>
</dbReference>
<dbReference type="PROSITE" id="PS51257">
    <property type="entry name" value="PROKAR_LIPOPROTEIN"/>
    <property type="match status" value="1"/>
</dbReference>
<comment type="caution">
    <text evidence="1">The sequence shown here is derived from an EMBL/GenBank/DDBJ whole genome shotgun (WGS) entry which is preliminary data.</text>
</comment>
<gene>
    <name evidence="1" type="ORF">N180_20700</name>
</gene>
<accession>A0A081PEW0</accession>
<dbReference type="EMBL" id="JNFF01000079">
    <property type="protein sequence ID" value="KEQ29233.1"/>
    <property type="molecule type" value="Genomic_DNA"/>
</dbReference>
<reference evidence="1 2" key="1">
    <citation type="journal article" date="1992" name="Int. J. Syst. Bacteriol.">
        <title>Sphingobacterium antarcticus sp. nov. a Psychrotrophic Bacterium from the Soils of Schirmacher Oasis, Antarctica.</title>
        <authorList>
            <person name="Shivaji S."/>
            <person name="Ray M.K."/>
            <person name="Rao N.S."/>
            <person name="Saiserr L."/>
            <person name="Jagannadham M.V."/>
            <person name="Kumar G.S."/>
            <person name="Reddy G."/>
            <person name="Bhargava P.M."/>
        </authorList>
    </citation>
    <scope>NUCLEOTIDE SEQUENCE [LARGE SCALE GENOMIC DNA]</scope>
    <source>
        <strain evidence="1 2">4BY</strain>
    </source>
</reference>
<dbReference type="RefSeq" id="WP_037442512.1">
    <property type="nucleotide sequence ID" value="NZ_JNFF01000079.1"/>
</dbReference>